<dbReference type="GO" id="GO:1990070">
    <property type="term" value="C:TRAPPI protein complex"/>
    <property type="evidence" value="ECO:0000318"/>
    <property type="project" value="GO_Central"/>
</dbReference>
<dbReference type="AlphaFoldDB" id="A2DKK6"/>
<dbReference type="eggNOG" id="KOG3315">
    <property type="taxonomic scope" value="Eukaryota"/>
</dbReference>
<dbReference type="EMBL" id="DS113212">
    <property type="protein sequence ID" value="EAY18989.1"/>
    <property type="molecule type" value="Genomic_DNA"/>
</dbReference>
<reference evidence="8" key="2">
    <citation type="journal article" date="2007" name="Science">
        <title>Draft genome sequence of the sexually transmitted pathogen Trichomonas vaginalis.</title>
        <authorList>
            <person name="Carlton J.M."/>
            <person name="Hirt R.P."/>
            <person name="Silva J.C."/>
            <person name="Delcher A.L."/>
            <person name="Schatz M."/>
            <person name="Zhao Q."/>
            <person name="Wortman J.R."/>
            <person name="Bidwell S.L."/>
            <person name="Alsmark U.C.M."/>
            <person name="Besteiro S."/>
            <person name="Sicheritz-Ponten T."/>
            <person name="Noel C.J."/>
            <person name="Dacks J.B."/>
            <person name="Foster P.G."/>
            <person name="Simillion C."/>
            <person name="Van de Peer Y."/>
            <person name="Miranda-Saavedra D."/>
            <person name="Barton G.J."/>
            <person name="Westrop G.D."/>
            <person name="Mueller S."/>
            <person name="Dessi D."/>
            <person name="Fiori P.L."/>
            <person name="Ren Q."/>
            <person name="Paulsen I."/>
            <person name="Zhang H."/>
            <person name="Bastida-Corcuera F.D."/>
            <person name="Simoes-Barbosa A."/>
            <person name="Brown M.T."/>
            <person name="Hayes R.D."/>
            <person name="Mukherjee M."/>
            <person name="Okumura C.Y."/>
            <person name="Schneider R."/>
            <person name="Smith A.J."/>
            <person name="Vanacova S."/>
            <person name="Villalvazo M."/>
            <person name="Haas B.J."/>
            <person name="Pertea M."/>
            <person name="Feldblyum T.V."/>
            <person name="Utterback T.R."/>
            <person name="Shu C.L."/>
            <person name="Osoegawa K."/>
            <person name="de Jong P.J."/>
            <person name="Hrdy I."/>
            <person name="Horvathova L."/>
            <person name="Zubacova Z."/>
            <person name="Dolezal P."/>
            <person name="Malik S.B."/>
            <person name="Logsdon J.M. Jr."/>
            <person name="Henze K."/>
            <person name="Gupta A."/>
            <person name="Wang C.C."/>
            <person name="Dunne R.L."/>
            <person name="Upcroft J.A."/>
            <person name="Upcroft P."/>
            <person name="White O."/>
            <person name="Salzberg S.L."/>
            <person name="Tang P."/>
            <person name="Chiu C.-H."/>
            <person name="Lee Y.-S."/>
            <person name="Embley T.M."/>
            <person name="Coombs G.H."/>
            <person name="Mottram J.C."/>
            <person name="Tachezy J."/>
            <person name="Fraser-Liggett C.M."/>
            <person name="Johnson P.J."/>
        </authorList>
    </citation>
    <scope>NUCLEOTIDE SEQUENCE [LARGE SCALE GENOMIC DNA]</scope>
    <source>
        <strain evidence="8">G3</strain>
    </source>
</reference>
<dbReference type="Proteomes" id="UP000001542">
    <property type="component" value="Unassembled WGS sequence"/>
</dbReference>
<name>A2DKK6_TRIV3</name>
<dbReference type="FunCoup" id="A2DKK6">
    <property type="interactions" value="195"/>
</dbReference>
<dbReference type="GO" id="GO:0005783">
    <property type="term" value="C:endoplasmic reticulum"/>
    <property type="evidence" value="ECO:0007669"/>
    <property type="project" value="UniProtKB-SubCell"/>
</dbReference>
<dbReference type="Gene3D" id="3.30.1380.20">
    <property type="entry name" value="Trafficking protein particle complex subunit 3"/>
    <property type="match status" value="1"/>
</dbReference>
<evidence type="ECO:0000256" key="5">
    <source>
        <dbReference type="ARBA" id="ARBA00022892"/>
    </source>
</evidence>
<dbReference type="InterPro" id="IPR016696">
    <property type="entry name" value="TRAPP-I_su5"/>
</dbReference>
<dbReference type="KEGG" id="tva:5464510"/>
<keyword evidence="4 7" id="KW-0256">Endoplasmic reticulum</keyword>
<accession>A2DKK6</accession>
<dbReference type="PANTHER" id="PTHR20902:SF0">
    <property type="entry name" value="TRAFFICKING PROTEIN PARTICLE COMPLEX SUBUNIT 5"/>
    <property type="match status" value="1"/>
</dbReference>
<dbReference type="VEuPathDB" id="TrichDB:TVAG_246670"/>
<dbReference type="OMA" id="YMVKFDD"/>
<evidence type="ECO:0000256" key="7">
    <source>
        <dbReference type="PIRNR" id="PIRNR017479"/>
    </source>
</evidence>
<keyword evidence="3 7" id="KW-0813">Transport</keyword>
<evidence type="ECO:0000313" key="8">
    <source>
        <dbReference type="EMBL" id="EAY18989.1"/>
    </source>
</evidence>
<dbReference type="VEuPathDB" id="TrichDB:TVAGG3_0561360"/>
<keyword evidence="5 7" id="KW-0931">ER-Golgi transport</keyword>
<dbReference type="SUPFAM" id="SSF111126">
    <property type="entry name" value="Ligand-binding domain in the NO signalling and Golgi transport"/>
    <property type="match status" value="1"/>
</dbReference>
<dbReference type="PANTHER" id="PTHR20902">
    <property type="entry name" value="41-2 PROTEIN ANTIGEN-RELATED"/>
    <property type="match status" value="1"/>
</dbReference>
<comment type="similarity">
    <text evidence="2 7">Belongs to the TRAPP small subunits family. BET3 subfamily.</text>
</comment>
<dbReference type="InterPro" id="IPR007194">
    <property type="entry name" value="TRAPP_component"/>
</dbReference>
<sequence>MSSKQLPDKKTIIPKQTYALLFSEIVQYCHQKSESSEQFSQQLADMGYPIGCTILEVLEQSSSTGYKRQSKAVPMLLQLKDKIWQYLFGYSAADLEQQIDDANCYMLYDNTPMITTYISYPQEIRKGFTCCSFVAGIIQGILCSSGFKCKVTAIPNPEENTYPDRVVFLIKFEEDYK</sequence>
<evidence type="ECO:0000256" key="2">
    <source>
        <dbReference type="ARBA" id="ARBA00006218"/>
    </source>
</evidence>
<keyword evidence="9" id="KW-1185">Reference proteome</keyword>
<dbReference type="InterPro" id="IPR024096">
    <property type="entry name" value="NO_sig/Golgi_transp_ligand-bd"/>
</dbReference>
<organism evidence="8 9">
    <name type="scientific">Trichomonas vaginalis (strain ATCC PRA-98 / G3)</name>
    <dbReference type="NCBI Taxonomy" id="412133"/>
    <lineage>
        <taxon>Eukaryota</taxon>
        <taxon>Metamonada</taxon>
        <taxon>Parabasalia</taxon>
        <taxon>Trichomonadida</taxon>
        <taxon>Trichomonadidae</taxon>
        <taxon>Trichomonas</taxon>
    </lineage>
</organism>
<dbReference type="PIRSF" id="PIRSF017479">
    <property type="entry name" value="TRAPP_I_complex_Trs31"/>
    <property type="match status" value="1"/>
</dbReference>
<dbReference type="GO" id="GO:1990072">
    <property type="term" value="C:TRAPPIII protein complex"/>
    <property type="evidence" value="ECO:0000318"/>
    <property type="project" value="GO_Central"/>
</dbReference>
<gene>
    <name evidence="8" type="ORF">TVAG_246670</name>
</gene>
<reference evidence="8" key="1">
    <citation type="submission" date="2006-10" db="EMBL/GenBank/DDBJ databases">
        <authorList>
            <person name="Amadeo P."/>
            <person name="Zhao Q."/>
            <person name="Wortman J."/>
            <person name="Fraser-Liggett C."/>
            <person name="Carlton J."/>
        </authorList>
    </citation>
    <scope>NUCLEOTIDE SEQUENCE</scope>
    <source>
        <strain evidence="8">G3</strain>
    </source>
</reference>
<comment type="subunit">
    <text evidence="7">Part of the multisubunit TRAPP (transport protein particle) complex.</text>
</comment>
<dbReference type="OrthoDB" id="10254842at2759"/>
<dbReference type="GO" id="GO:0006888">
    <property type="term" value="P:endoplasmic reticulum to Golgi vesicle-mediated transport"/>
    <property type="evidence" value="ECO:0000318"/>
    <property type="project" value="GO_Central"/>
</dbReference>
<evidence type="ECO:0000256" key="6">
    <source>
        <dbReference type="ARBA" id="ARBA00023034"/>
    </source>
</evidence>
<dbReference type="Pfam" id="PF04051">
    <property type="entry name" value="TRAPP"/>
    <property type="match status" value="1"/>
</dbReference>
<evidence type="ECO:0000256" key="1">
    <source>
        <dbReference type="ARBA" id="ARBA00004240"/>
    </source>
</evidence>
<evidence type="ECO:0000256" key="3">
    <source>
        <dbReference type="ARBA" id="ARBA00022448"/>
    </source>
</evidence>
<keyword evidence="6 7" id="KW-0333">Golgi apparatus</keyword>
<evidence type="ECO:0000313" key="9">
    <source>
        <dbReference type="Proteomes" id="UP000001542"/>
    </source>
</evidence>
<dbReference type="RefSeq" id="XP_001579975.1">
    <property type="nucleotide sequence ID" value="XM_001579925.1"/>
</dbReference>
<evidence type="ECO:0000256" key="4">
    <source>
        <dbReference type="ARBA" id="ARBA00022824"/>
    </source>
</evidence>
<dbReference type="FunFam" id="3.30.1380.20:FF:000002">
    <property type="entry name" value="Trafficking protein particle complex subunit"/>
    <property type="match status" value="1"/>
</dbReference>
<dbReference type="STRING" id="5722.A2DKK6"/>
<dbReference type="InParanoid" id="A2DKK6"/>
<dbReference type="SMR" id="A2DKK6"/>
<dbReference type="CDD" id="cd14943">
    <property type="entry name" value="TRAPPC5_Trs31"/>
    <property type="match status" value="1"/>
</dbReference>
<proteinExistence type="inferred from homology"/>
<comment type="subcellular location">
    <subcellularLocation>
        <location evidence="1">Endoplasmic reticulum</location>
    </subcellularLocation>
    <subcellularLocation>
        <location evidence="7">Golgi apparatus</location>
        <location evidence="7">cis-Golgi network</location>
    </subcellularLocation>
</comment>
<dbReference type="GO" id="GO:1990071">
    <property type="term" value="C:TRAPPII protein complex"/>
    <property type="evidence" value="ECO:0000318"/>
    <property type="project" value="GO_Central"/>
</dbReference>
<protein>
    <recommendedName>
        <fullName evidence="7">Trafficking protein particle complex subunit</fullName>
    </recommendedName>
</protein>